<dbReference type="InterPro" id="IPR008176">
    <property type="entry name" value="Defensin_plant"/>
</dbReference>
<keyword evidence="2" id="KW-0295">Fungicide</keyword>
<dbReference type="SMART" id="SM00505">
    <property type="entry name" value="Knot1"/>
    <property type="match status" value="1"/>
</dbReference>
<evidence type="ECO:0000256" key="1">
    <source>
        <dbReference type="ARBA" id="ARBA00022529"/>
    </source>
</evidence>
<feature type="signal peptide" evidence="5">
    <location>
        <begin position="1"/>
        <end position="32"/>
    </location>
</feature>
<name>W9SEM4_9ROSA</name>
<accession>W9SEM4</accession>
<dbReference type="InterPro" id="IPR036574">
    <property type="entry name" value="Scorpion_toxin-like_sf"/>
</dbReference>
<dbReference type="OrthoDB" id="1146736at2759"/>
<evidence type="ECO:0000313" key="7">
    <source>
        <dbReference type="EMBL" id="EXC25066.1"/>
    </source>
</evidence>
<dbReference type="KEGG" id="mnt:21404775"/>
<dbReference type="PANTHER" id="PTHR33147:SF46">
    <property type="entry name" value="DEFENSIN-LIKE PROTEIN 19"/>
    <property type="match status" value="1"/>
</dbReference>
<feature type="chain" id="PRO_5004929389" evidence="5">
    <location>
        <begin position="33"/>
        <end position="91"/>
    </location>
</feature>
<dbReference type="PANTHER" id="PTHR33147">
    <property type="entry name" value="DEFENSIN-LIKE PROTEIN 1"/>
    <property type="match status" value="1"/>
</dbReference>
<evidence type="ECO:0000259" key="6">
    <source>
        <dbReference type="SMART" id="SM00505"/>
    </source>
</evidence>
<dbReference type="PROSITE" id="PS00940">
    <property type="entry name" value="GAMMA_THIONIN"/>
    <property type="match status" value="1"/>
</dbReference>
<reference evidence="8" key="1">
    <citation type="submission" date="2013-01" db="EMBL/GenBank/DDBJ databases">
        <title>Draft Genome Sequence of a Mulberry Tree, Morus notabilis C.K. Schneid.</title>
        <authorList>
            <person name="He N."/>
            <person name="Zhao S."/>
        </authorList>
    </citation>
    <scope>NUCLEOTIDE SEQUENCE</scope>
</reference>
<dbReference type="GO" id="GO:0031640">
    <property type="term" value="P:killing of cells of another organism"/>
    <property type="evidence" value="ECO:0007669"/>
    <property type="project" value="UniProtKB-KW"/>
</dbReference>
<evidence type="ECO:0000256" key="2">
    <source>
        <dbReference type="ARBA" id="ARBA00022577"/>
    </source>
</evidence>
<feature type="domain" description="Knottins-like" evidence="6">
    <location>
        <begin position="34"/>
        <end position="74"/>
    </location>
</feature>
<dbReference type="SUPFAM" id="SSF57095">
    <property type="entry name" value="Scorpion toxin-like"/>
    <property type="match status" value="1"/>
</dbReference>
<dbReference type="AlphaFoldDB" id="W9SEM4"/>
<dbReference type="EMBL" id="KE346040">
    <property type="protein sequence ID" value="EXC25066.1"/>
    <property type="molecule type" value="Genomic_DNA"/>
</dbReference>
<keyword evidence="8" id="KW-1185">Reference proteome</keyword>
<dbReference type="Proteomes" id="UP000030645">
    <property type="component" value="Unassembled WGS sequence"/>
</dbReference>
<evidence type="ECO:0000256" key="5">
    <source>
        <dbReference type="SAM" id="SignalP"/>
    </source>
</evidence>
<dbReference type="Pfam" id="PF00304">
    <property type="entry name" value="Gamma-thionin"/>
    <property type="match status" value="1"/>
</dbReference>
<proteinExistence type="predicted"/>
<keyword evidence="1" id="KW-0929">Antimicrobial</keyword>
<keyword evidence="3 5" id="KW-0732">Signal</keyword>
<dbReference type="Gene3D" id="3.30.30.10">
    <property type="entry name" value="Knottin, scorpion toxin-like"/>
    <property type="match status" value="1"/>
</dbReference>
<gene>
    <name evidence="7" type="ORF">L484_021938</name>
</gene>
<keyword evidence="4" id="KW-1015">Disulfide bond</keyword>
<evidence type="ECO:0000313" key="8">
    <source>
        <dbReference type="Proteomes" id="UP000030645"/>
    </source>
</evidence>
<dbReference type="InterPro" id="IPR003614">
    <property type="entry name" value="Knottins"/>
</dbReference>
<evidence type="ECO:0000256" key="3">
    <source>
        <dbReference type="ARBA" id="ARBA00022729"/>
    </source>
</evidence>
<dbReference type="GO" id="GO:0050832">
    <property type="term" value="P:defense response to fungus"/>
    <property type="evidence" value="ECO:0007669"/>
    <property type="project" value="UniProtKB-KW"/>
</dbReference>
<organism evidence="7 8">
    <name type="scientific">Morus notabilis</name>
    <dbReference type="NCBI Taxonomy" id="981085"/>
    <lineage>
        <taxon>Eukaryota</taxon>
        <taxon>Viridiplantae</taxon>
        <taxon>Streptophyta</taxon>
        <taxon>Embryophyta</taxon>
        <taxon>Tracheophyta</taxon>
        <taxon>Spermatophyta</taxon>
        <taxon>Magnoliopsida</taxon>
        <taxon>eudicotyledons</taxon>
        <taxon>Gunneridae</taxon>
        <taxon>Pentapetalae</taxon>
        <taxon>rosids</taxon>
        <taxon>fabids</taxon>
        <taxon>Rosales</taxon>
        <taxon>Moraceae</taxon>
        <taxon>Moreae</taxon>
        <taxon>Morus</taxon>
    </lineage>
</organism>
<evidence type="ECO:0000256" key="4">
    <source>
        <dbReference type="ARBA" id="ARBA00023157"/>
    </source>
</evidence>
<sequence length="91" mass="10126">MAKLRSLPLFNGLLLLFLFSLLISPEMTMVEGKLCQRQSKTWSGLCTNSGHCNRQCRNWEKASHGACHNFQGLRASATSNVNQLSIMLIAT</sequence>
<protein>
    <submittedName>
        <fullName evidence="7">Defensin-like protein 19</fullName>
    </submittedName>
</protein>